<dbReference type="Ensembl" id="ENSCCET00000004763.1">
    <property type="protein sequence ID" value="ENSCCEP00000002874.1"/>
    <property type="gene ID" value="ENSCCEG00000003200.1"/>
</dbReference>
<reference evidence="2" key="1">
    <citation type="submission" date="2025-08" db="UniProtKB">
        <authorList>
            <consortium name="Ensembl"/>
        </authorList>
    </citation>
    <scope>IDENTIFICATION</scope>
</reference>
<reference evidence="2" key="2">
    <citation type="submission" date="2025-09" db="UniProtKB">
        <authorList>
            <consortium name="Ensembl"/>
        </authorList>
    </citation>
    <scope>IDENTIFICATION</scope>
</reference>
<evidence type="ECO:0000313" key="3">
    <source>
        <dbReference type="Proteomes" id="UP000694410"/>
    </source>
</evidence>
<evidence type="ECO:0000256" key="1">
    <source>
        <dbReference type="SAM" id="MobiDB-lite"/>
    </source>
</evidence>
<name>A0A8C0Z8U5_CYACU</name>
<protein>
    <submittedName>
        <fullName evidence="2">Uncharacterized protein</fullName>
    </submittedName>
</protein>
<dbReference type="Proteomes" id="UP000694410">
    <property type="component" value="Unplaced"/>
</dbReference>
<accession>A0A8C0Z8U5</accession>
<evidence type="ECO:0000313" key="2">
    <source>
        <dbReference type="Ensembl" id="ENSCCEP00000002874.1"/>
    </source>
</evidence>
<sequence>PQPALTWLGRELQKEMLSRLSPNLTACCGNHTAALPQRNSKRNDTPGRPTSPRDPAAAPKMSPGRPFGPGAPGAPDFPVRPGCPCSPGRPFGPLSPLGPVKPINKTGTRHHRAHYKRWEFKS</sequence>
<organism evidence="2 3">
    <name type="scientific">Cyanistes caeruleus</name>
    <name type="common">Eurasian blue tit</name>
    <name type="synonym">Parus caeruleus</name>
    <dbReference type="NCBI Taxonomy" id="156563"/>
    <lineage>
        <taxon>Eukaryota</taxon>
        <taxon>Metazoa</taxon>
        <taxon>Chordata</taxon>
        <taxon>Craniata</taxon>
        <taxon>Vertebrata</taxon>
        <taxon>Euteleostomi</taxon>
        <taxon>Archelosauria</taxon>
        <taxon>Archosauria</taxon>
        <taxon>Dinosauria</taxon>
        <taxon>Saurischia</taxon>
        <taxon>Theropoda</taxon>
        <taxon>Coelurosauria</taxon>
        <taxon>Aves</taxon>
        <taxon>Neognathae</taxon>
        <taxon>Neoaves</taxon>
        <taxon>Telluraves</taxon>
        <taxon>Australaves</taxon>
        <taxon>Passeriformes</taxon>
        <taxon>Paridae</taxon>
        <taxon>Cyanistes</taxon>
    </lineage>
</organism>
<dbReference type="AlphaFoldDB" id="A0A8C0Z8U5"/>
<proteinExistence type="predicted"/>
<keyword evidence="3" id="KW-1185">Reference proteome</keyword>
<feature type="region of interest" description="Disordered" evidence="1">
    <location>
        <begin position="29"/>
        <end position="112"/>
    </location>
</feature>